<name>A0ACA9N8M9_9GLOM</name>
<comment type="caution">
    <text evidence="1">The sequence shown here is derived from an EMBL/GenBank/DDBJ whole genome shotgun (WGS) entry which is preliminary data.</text>
</comment>
<evidence type="ECO:0000313" key="1">
    <source>
        <dbReference type="EMBL" id="CAG8640113.1"/>
    </source>
</evidence>
<feature type="non-terminal residue" evidence="1">
    <location>
        <position position="1"/>
    </location>
</feature>
<dbReference type="Proteomes" id="UP000789920">
    <property type="component" value="Unassembled WGS sequence"/>
</dbReference>
<proteinExistence type="predicted"/>
<gene>
    <name evidence="1" type="ORF">RPERSI_LOCUS7447</name>
</gene>
<protein>
    <submittedName>
        <fullName evidence="1">5255_t:CDS:1</fullName>
    </submittedName>
</protein>
<dbReference type="EMBL" id="CAJVQC010012611">
    <property type="protein sequence ID" value="CAG8640113.1"/>
    <property type="molecule type" value="Genomic_DNA"/>
</dbReference>
<evidence type="ECO:0000313" key="2">
    <source>
        <dbReference type="Proteomes" id="UP000789920"/>
    </source>
</evidence>
<sequence length="444" mass="51641">GPLDENLLYDTIFPQGKKYFRIETFNYTGELTKVKFHFTDKTHFDLIQYLQNASSKLKQFSENGLLDWFATDSMTLKEIFPSINDHHSPLPTTPQDDGTLDVSNYQIIESNYQIIDEEKLRADIKSLSDDLKLKRQNYPDNIFDQLFYETFRRRDMSVCIDDIRSEFFSQLNSVHCLLGIKNDYEVDDILCPDQIRDTLVRSMIKTLEVKLFDSQLSAYPKDYRLGLAIFLWNLKVTINSIYESYQELKSADQSVKDIFEEEKPKFRNMTLNMESCVSDILKILRLDDGDDNILREQYNKLKGLLSLFCEVTISLLELVKYISIKCDEQLKNLEGQSKSLFTKLAVGACALAVGAGMLYAYSRSSSSSKNEKNNSSNLQSTISRLTGTLKQLRDLHDKLKDWSFHGQSCLNRDYEEMYEYKSHLLSLFLDIKEQCKKLHLVLEY</sequence>
<reference evidence="1" key="1">
    <citation type="submission" date="2021-06" db="EMBL/GenBank/DDBJ databases">
        <authorList>
            <person name="Kallberg Y."/>
            <person name="Tangrot J."/>
            <person name="Rosling A."/>
        </authorList>
    </citation>
    <scope>NUCLEOTIDE SEQUENCE</scope>
    <source>
        <strain evidence="1">MA461A</strain>
    </source>
</reference>
<keyword evidence="2" id="KW-1185">Reference proteome</keyword>
<organism evidence="1 2">
    <name type="scientific">Racocetra persica</name>
    <dbReference type="NCBI Taxonomy" id="160502"/>
    <lineage>
        <taxon>Eukaryota</taxon>
        <taxon>Fungi</taxon>
        <taxon>Fungi incertae sedis</taxon>
        <taxon>Mucoromycota</taxon>
        <taxon>Glomeromycotina</taxon>
        <taxon>Glomeromycetes</taxon>
        <taxon>Diversisporales</taxon>
        <taxon>Gigasporaceae</taxon>
        <taxon>Racocetra</taxon>
    </lineage>
</organism>
<accession>A0ACA9N8M9</accession>